<proteinExistence type="predicted"/>
<dbReference type="GO" id="GO:0016740">
    <property type="term" value="F:transferase activity"/>
    <property type="evidence" value="ECO:0007669"/>
    <property type="project" value="UniProtKB-KW"/>
</dbReference>
<feature type="signal peptide" evidence="7">
    <location>
        <begin position="1"/>
        <end position="27"/>
    </location>
</feature>
<keyword evidence="10" id="KW-1185">Reference proteome</keyword>
<name>A0A2N3YJA5_9MICO</name>
<evidence type="ECO:0000256" key="4">
    <source>
        <dbReference type="ARBA" id="ARBA00022984"/>
    </source>
</evidence>
<dbReference type="SUPFAM" id="SSF141523">
    <property type="entry name" value="L,D-transpeptidase catalytic domain-like"/>
    <property type="match status" value="1"/>
</dbReference>
<dbReference type="Pfam" id="PF03734">
    <property type="entry name" value="YkuD"/>
    <property type="match status" value="1"/>
</dbReference>
<dbReference type="GO" id="GO:0018104">
    <property type="term" value="P:peptidoglycan-protein cross-linking"/>
    <property type="evidence" value="ECO:0007669"/>
    <property type="project" value="TreeGrafter"/>
</dbReference>
<evidence type="ECO:0000313" key="10">
    <source>
        <dbReference type="Proteomes" id="UP000233781"/>
    </source>
</evidence>
<comment type="caution">
    <text evidence="9">The sequence shown here is derived from an EMBL/GenBank/DDBJ whole genome shotgun (WGS) entry which is preliminary data.</text>
</comment>
<feature type="chain" id="PRO_5014807588" evidence="7">
    <location>
        <begin position="28"/>
        <end position="472"/>
    </location>
</feature>
<keyword evidence="7" id="KW-0732">Signal</keyword>
<accession>A0A2N3YJA5</accession>
<evidence type="ECO:0000256" key="1">
    <source>
        <dbReference type="ARBA" id="ARBA00004752"/>
    </source>
</evidence>
<evidence type="ECO:0000256" key="7">
    <source>
        <dbReference type="SAM" id="SignalP"/>
    </source>
</evidence>
<evidence type="ECO:0000256" key="3">
    <source>
        <dbReference type="ARBA" id="ARBA00022960"/>
    </source>
</evidence>
<feature type="active site" description="Nucleophile" evidence="6">
    <location>
        <position position="447"/>
    </location>
</feature>
<evidence type="ECO:0000256" key="2">
    <source>
        <dbReference type="ARBA" id="ARBA00022679"/>
    </source>
</evidence>
<dbReference type="EMBL" id="PJNE01000001">
    <property type="protein sequence ID" value="PKW26935.1"/>
    <property type="molecule type" value="Genomic_DNA"/>
</dbReference>
<dbReference type="InterPro" id="IPR005490">
    <property type="entry name" value="LD_TPept_cat_dom"/>
</dbReference>
<evidence type="ECO:0000259" key="8">
    <source>
        <dbReference type="PROSITE" id="PS52029"/>
    </source>
</evidence>
<keyword evidence="3 6" id="KW-0133">Cell shape</keyword>
<keyword evidence="4 6" id="KW-0573">Peptidoglycan synthesis</keyword>
<comment type="pathway">
    <text evidence="1 6">Cell wall biogenesis; peptidoglycan biosynthesis.</text>
</comment>
<reference evidence="9 10" key="1">
    <citation type="submission" date="2017-12" db="EMBL/GenBank/DDBJ databases">
        <title>Sequencing the genomes of 1000 Actinobacteria strains.</title>
        <authorList>
            <person name="Klenk H.-P."/>
        </authorList>
    </citation>
    <scope>NUCLEOTIDE SEQUENCE [LARGE SCALE GENOMIC DNA]</scope>
    <source>
        <strain evidence="9 10">DSM 12806</strain>
    </source>
</reference>
<sequence>MNKRSKVLLTAAVAIPMALGGVGTAYAAHYQDRALPGSTVAGQAVAGMTRDQVAASVRERAAALRLEVRAGGTTSSRSLAQLGYSVDVDATVDSVFAANRSWSSYATSLVTPRDVDAVVASDDSRVEAVATDLVAAAGKVGKDASVALAADKVSFAVTPAVAGATVDPASFQDVVERAATGLRPVTATLRFVTLDPAVTTAAAQKVADAANALVAHTVSVSDGEQPVVARPALKASWVTIPVTGGVPGAPTIDAAAVRSWVDSLAADAKSEPSDGLRNVSAAGDVLSIVDQKHDGRVVTNGAELAKAALAAMAGGKNYRGTFAYDIVAASWEDRTVAVGAEKLAYPAADGEKWIDVDLGAHTMTAYVGAKVVYGPVAMVNGAPKTPTRLGTFHVYYKNPLMTMRGSNADGSDYETPDVPWSTFFDGGIALHGAYWRSTFGYAASHGCVNLPVPVAKWVYDFAPIGTPVAVHS</sequence>
<feature type="domain" description="L,D-TPase catalytic" evidence="8">
    <location>
        <begin position="352"/>
        <end position="471"/>
    </location>
</feature>
<dbReference type="CDD" id="cd16913">
    <property type="entry name" value="YkuD_like"/>
    <property type="match status" value="1"/>
</dbReference>
<organism evidence="9 10">
    <name type="scientific">Phycicoccus duodecadis</name>
    <dbReference type="NCBI Taxonomy" id="173053"/>
    <lineage>
        <taxon>Bacteria</taxon>
        <taxon>Bacillati</taxon>
        <taxon>Actinomycetota</taxon>
        <taxon>Actinomycetes</taxon>
        <taxon>Micrococcales</taxon>
        <taxon>Intrasporangiaceae</taxon>
        <taxon>Phycicoccus</taxon>
    </lineage>
</organism>
<feature type="active site" description="Proton donor/acceptor" evidence="6">
    <location>
        <position position="431"/>
    </location>
</feature>
<keyword evidence="5 6" id="KW-0961">Cell wall biogenesis/degradation</keyword>
<dbReference type="PANTHER" id="PTHR30582:SF2">
    <property type="entry name" value="L,D-TRANSPEPTIDASE YCIB-RELATED"/>
    <property type="match status" value="1"/>
</dbReference>
<dbReference type="InterPro" id="IPR038063">
    <property type="entry name" value="Transpep_catalytic_dom"/>
</dbReference>
<dbReference type="PANTHER" id="PTHR30582">
    <property type="entry name" value="L,D-TRANSPEPTIDASE"/>
    <property type="match status" value="1"/>
</dbReference>
<dbReference type="InterPro" id="IPR050979">
    <property type="entry name" value="LD-transpeptidase"/>
</dbReference>
<dbReference type="GO" id="GO:0071972">
    <property type="term" value="F:peptidoglycan L,D-transpeptidase activity"/>
    <property type="evidence" value="ECO:0007669"/>
    <property type="project" value="TreeGrafter"/>
</dbReference>
<gene>
    <name evidence="9" type="ORF">ATL31_1764</name>
</gene>
<dbReference type="GO" id="GO:0005576">
    <property type="term" value="C:extracellular region"/>
    <property type="evidence" value="ECO:0007669"/>
    <property type="project" value="TreeGrafter"/>
</dbReference>
<dbReference type="RefSeq" id="WP_101395426.1">
    <property type="nucleotide sequence ID" value="NZ_PJNE01000001.1"/>
</dbReference>
<dbReference type="GO" id="GO:0071555">
    <property type="term" value="P:cell wall organization"/>
    <property type="evidence" value="ECO:0007669"/>
    <property type="project" value="UniProtKB-UniRule"/>
</dbReference>
<dbReference type="UniPathway" id="UPA00219"/>
<evidence type="ECO:0000256" key="5">
    <source>
        <dbReference type="ARBA" id="ARBA00023316"/>
    </source>
</evidence>
<dbReference type="OrthoDB" id="3176960at2"/>
<dbReference type="PROSITE" id="PS52029">
    <property type="entry name" value="LD_TPASE"/>
    <property type="match status" value="1"/>
</dbReference>
<protein>
    <submittedName>
        <fullName evidence="9">Peptidoglycan transpeptidase (ErfK-YbiS-YhnG family)</fullName>
    </submittedName>
</protein>
<dbReference type="GO" id="GO:0008360">
    <property type="term" value="P:regulation of cell shape"/>
    <property type="evidence" value="ECO:0007669"/>
    <property type="project" value="UniProtKB-UniRule"/>
</dbReference>
<evidence type="ECO:0000256" key="6">
    <source>
        <dbReference type="PROSITE-ProRule" id="PRU01373"/>
    </source>
</evidence>
<dbReference type="AlphaFoldDB" id="A0A2N3YJA5"/>
<keyword evidence="2" id="KW-0808">Transferase</keyword>
<dbReference type="Proteomes" id="UP000233781">
    <property type="component" value="Unassembled WGS sequence"/>
</dbReference>
<evidence type="ECO:0000313" key="9">
    <source>
        <dbReference type="EMBL" id="PKW26935.1"/>
    </source>
</evidence>
<dbReference type="Gene3D" id="2.40.440.10">
    <property type="entry name" value="L,D-transpeptidase catalytic domain-like"/>
    <property type="match status" value="1"/>
</dbReference>